<sequence>MPLLARRRFTSARATVAALVIVAAAVTVGTDNASAATAITVAADGSGNYTTVQAAVAAASTGTVITIKAGTYQGQVSIPSGKSGITLQGATGTATDIVITGSAPASTAGTAGSATVLNMAANTTIKGLTIANTYAAHDSQALALYAGGDRQFYRNVRLLGYQDTFLSWGGTGSSQVRQYVYKSYIEGAVDFIYGNGALVIDSSTIRSLDRASTNNGYITAAATNTSNKYGILITRSTLLSTAASQTVALGRCWHAGGAADATGQVLVRDSTLGGHIRQAGAWQDMGGFSWKTCRFSEYNNTGSGVTQGTSDRPQISASTAASYTAQNYLAGNDSWNPVQ</sequence>
<keyword evidence="2" id="KW-0378">Hydrolase</keyword>
<evidence type="ECO:0000256" key="4">
    <source>
        <dbReference type="SAM" id="SignalP"/>
    </source>
</evidence>
<dbReference type="PANTHER" id="PTHR31321">
    <property type="entry name" value="ACYL-COA THIOESTER HYDROLASE YBHC-RELATED"/>
    <property type="match status" value="1"/>
</dbReference>
<comment type="caution">
    <text evidence="6">The sequence shown here is derived from an EMBL/GenBank/DDBJ whole genome shotgun (WGS) entry which is preliminary data.</text>
</comment>
<accession>A0A6B3BLR4</accession>
<evidence type="ECO:0000256" key="2">
    <source>
        <dbReference type="ARBA" id="ARBA00022801"/>
    </source>
</evidence>
<dbReference type="GO" id="GO:0042545">
    <property type="term" value="P:cell wall modification"/>
    <property type="evidence" value="ECO:0007669"/>
    <property type="project" value="InterPro"/>
</dbReference>
<feature type="domain" description="Pectinesterase catalytic" evidence="5">
    <location>
        <begin position="39"/>
        <end position="331"/>
    </location>
</feature>
<proteinExistence type="inferred from homology"/>
<feature type="signal peptide" evidence="4">
    <location>
        <begin position="1"/>
        <end position="35"/>
    </location>
</feature>
<evidence type="ECO:0000256" key="1">
    <source>
        <dbReference type="ARBA" id="ARBA00008891"/>
    </source>
</evidence>
<dbReference type="Pfam" id="PF01095">
    <property type="entry name" value="Pectinesterase"/>
    <property type="match status" value="1"/>
</dbReference>
<name>A0A6B3BLR4_9ACTN</name>
<reference evidence="6" key="1">
    <citation type="submission" date="2020-01" db="EMBL/GenBank/DDBJ databases">
        <title>Insect and environment-associated Actinomycetes.</title>
        <authorList>
            <person name="Currrie C."/>
            <person name="Chevrette M."/>
            <person name="Carlson C."/>
            <person name="Stubbendieck R."/>
            <person name="Wendt-Pienkowski E."/>
        </authorList>
    </citation>
    <scope>NUCLEOTIDE SEQUENCE</scope>
    <source>
        <strain evidence="6">SID12501</strain>
    </source>
</reference>
<keyword evidence="3" id="KW-0063">Aspartyl esterase</keyword>
<evidence type="ECO:0000313" key="6">
    <source>
        <dbReference type="EMBL" id="NEC85292.1"/>
    </source>
</evidence>
<dbReference type="InterPro" id="IPR011050">
    <property type="entry name" value="Pectin_lyase_fold/virulence"/>
</dbReference>
<feature type="chain" id="PRO_5025354177" evidence="4">
    <location>
        <begin position="36"/>
        <end position="339"/>
    </location>
</feature>
<dbReference type="SUPFAM" id="SSF51126">
    <property type="entry name" value="Pectin lyase-like"/>
    <property type="match status" value="1"/>
</dbReference>
<protein>
    <submittedName>
        <fullName evidence="6">Pectin esterase</fullName>
    </submittedName>
</protein>
<gene>
    <name evidence="6" type="ORF">G3I71_05365</name>
</gene>
<evidence type="ECO:0000259" key="5">
    <source>
        <dbReference type="Pfam" id="PF01095"/>
    </source>
</evidence>
<dbReference type="InterPro" id="IPR000070">
    <property type="entry name" value="Pectinesterase_cat"/>
</dbReference>
<dbReference type="AlphaFoldDB" id="A0A6B3BLR4"/>
<dbReference type="Gene3D" id="2.160.20.10">
    <property type="entry name" value="Single-stranded right-handed beta-helix, Pectin lyase-like"/>
    <property type="match status" value="1"/>
</dbReference>
<dbReference type="EMBL" id="JAAGLU010000004">
    <property type="protein sequence ID" value="NEC85292.1"/>
    <property type="molecule type" value="Genomic_DNA"/>
</dbReference>
<dbReference type="GO" id="GO:0009279">
    <property type="term" value="C:cell outer membrane"/>
    <property type="evidence" value="ECO:0007669"/>
    <property type="project" value="TreeGrafter"/>
</dbReference>
<dbReference type="PANTHER" id="PTHR31321:SF57">
    <property type="entry name" value="PECTINESTERASE 53-RELATED"/>
    <property type="match status" value="1"/>
</dbReference>
<dbReference type="GO" id="GO:0030599">
    <property type="term" value="F:pectinesterase activity"/>
    <property type="evidence" value="ECO:0007669"/>
    <property type="project" value="InterPro"/>
</dbReference>
<dbReference type="RefSeq" id="WP_164312763.1">
    <property type="nucleotide sequence ID" value="NZ_JAAGLU010000004.1"/>
</dbReference>
<evidence type="ECO:0000256" key="3">
    <source>
        <dbReference type="ARBA" id="ARBA00023085"/>
    </source>
</evidence>
<organism evidence="6">
    <name type="scientific">Streptomyces sp. SID12501</name>
    <dbReference type="NCBI Taxonomy" id="2706042"/>
    <lineage>
        <taxon>Bacteria</taxon>
        <taxon>Bacillati</taxon>
        <taxon>Actinomycetota</taxon>
        <taxon>Actinomycetes</taxon>
        <taxon>Kitasatosporales</taxon>
        <taxon>Streptomycetaceae</taxon>
        <taxon>Streptomyces</taxon>
    </lineage>
</organism>
<keyword evidence="4" id="KW-0732">Signal</keyword>
<comment type="similarity">
    <text evidence="1">Belongs to the pectinesterase family.</text>
</comment>
<dbReference type="InterPro" id="IPR012334">
    <property type="entry name" value="Pectin_lyas_fold"/>
</dbReference>